<protein>
    <submittedName>
        <fullName evidence="2">Uncharacterized protein</fullName>
    </submittedName>
</protein>
<evidence type="ECO:0000256" key="1">
    <source>
        <dbReference type="SAM" id="MobiDB-lite"/>
    </source>
</evidence>
<comment type="caution">
    <text evidence="2">The sequence shown here is derived from an EMBL/GenBank/DDBJ whole genome shotgun (WGS) entry which is preliminary data.</text>
</comment>
<dbReference type="InParanoid" id="A0A482WY68"/>
<proteinExistence type="predicted"/>
<organism evidence="2 3">
    <name type="scientific">Laodelphax striatellus</name>
    <name type="common">Small brown planthopper</name>
    <name type="synonym">Delphax striatella</name>
    <dbReference type="NCBI Taxonomy" id="195883"/>
    <lineage>
        <taxon>Eukaryota</taxon>
        <taxon>Metazoa</taxon>
        <taxon>Ecdysozoa</taxon>
        <taxon>Arthropoda</taxon>
        <taxon>Hexapoda</taxon>
        <taxon>Insecta</taxon>
        <taxon>Pterygota</taxon>
        <taxon>Neoptera</taxon>
        <taxon>Paraneoptera</taxon>
        <taxon>Hemiptera</taxon>
        <taxon>Auchenorrhyncha</taxon>
        <taxon>Fulgoroidea</taxon>
        <taxon>Delphacidae</taxon>
        <taxon>Criomorphinae</taxon>
        <taxon>Laodelphax</taxon>
    </lineage>
</organism>
<feature type="region of interest" description="Disordered" evidence="1">
    <location>
        <begin position="56"/>
        <end position="80"/>
    </location>
</feature>
<dbReference type="Proteomes" id="UP000291343">
    <property type="component" value="Unassembled WGS sequence"/>
</dbReference>
<name>A0A482WY68_LAOST</name>
<feature type="region of interest" description="Disordered" evidence="1">
    <location>
        <begin position="1"/>
        <end position="35"/>
    </location>
</feature>
<dbReference type="EMBL" id="QKKF02022824">
    <property type="protein sequence ID" value="RZF37990.1"/>
    <property type="molecule type" value="Genomic_DNA"/>
</dbReference>
<evidence type="ECO:0000313" key="2">
    <source>
        <dbReference type="EMBL" id="RZF37990.1"/>
    </source>
</evidence>
<keyword evidence="3" id="KW-1185">Reference proteome</keyword>
<dbReference type="AlphaFoldDB" id="A0A482WY68"/>
<reference evidence="2 3" key="1">
    <citation type="journal article" date="2017" name="Gigascience">
        <title>Genome sequence of the small brown planthopper, Laodelphax striatellus.</title>
        <authorList>
            <person name="Zhu J."/>
            <person name="Jiang F."/>
            <person name="Wang X."/>
            <person name="Yang P."/>
            <person name="Bao Y."/>
            <person name="Zhao W."/>
            <person name="Wang W."/>
            <person name="Lu H."/>
            <person name="Wang Q."/>
            <person name="Cui N."/>
            <person name="Li J."/>
            <person name="Chen X."/>
            <person name="Luo L."/>
            <person name="Yu J."/>
            <person name="Kang L."/>
            <person name="Cui F."/>
        </authorList>
    </citation>
    <scope>NUCLEOTIDE SEQUENCE [LARGE SCALE GENOMIC DNA]</scope>
    <source>
        <strain evidence="2">Lst14</strain>
    </source>
</reference>
<gene>
    <name evidence="2" type="ORF">LSTR_LSTR006389</name>
</gene>
<evidence type="ECO:0000313" key="3">
    <source>
        <dbReference type="Proteomes" id="UP000291343"/>
    </source>
</evidence>
<accession>A0A482WY68</accession>
<sequence>MTNEVRNSSSDKNNPATATSDVNSDNTNVNLSKDSQAVNDKIEVTTAVGIKDDNITPRVTQSTISDEKASSVSSNNTDTDTKRVIANVPINCPKNKVYDHDIKRCVTLA</sequence>